<evidence type="ECO:0000313" key="13">
    <source>
        <dbReference type="Proteomes" id="UP000437068"/>
    </source>
</evidence>
<comment type="caution">
    <text evidence="2">The sequence shown here is derived from an EMBL/GenBank/DDBJ whole genome shotgun (WGS) entry which is preliminary data.</text>
</comment>
<evidence type="ECO:0000313" key="2">
    <source>
        <dbReference type="EMBL" id="KAE9000309.1"/>
    </source>
</evidence>
<dbReference type="Proteomes" id="UP000440367">
    <property type="component" value="Unassembled WGS sequence"/>
</dbReference>
<reference evidence="17 18" key="1">
    <citation type="submission" date="2018-09" db="EMBL/GenBank/DDBJ databases">
        <title>Genomic investigation of the strawberry pathogen Phytophthora fragariae indicates pathogenicity is determined by transcriptional variation in three key races.</title>
        <authorList>
            <person name="Adams T.M."/>
            <person name="Armitage A.D."/>
            <person name="Sobczyk M.K."/>
            <person name="Bates H.J."/>
            <person name="Dunwell J.M."/>
            <person name="Nellist C.F."/>
            <person name="Harrison R.J."/>
        </authorList>
    </citation>
    <scope>NUCLEOTIDE SEQUENCE [LARGE SCALE GENOMIC DNA]</scope>
    <source>
        <strain evidence="9 13">A4</strain>
        <strain evidence="7 14">BC-1</strain>
        <strain evidence="8 18">BC-23</strain>
        <strain evidence="6 12">NOV-27</strain>
        <strain evidence="5 15">NOV-5</strain>
        <strain evidence="3 16">NOV-71</strain>
        <strain evidence="10 19">NOV-77</strain>
        <strain evidence="1 11">NOV-9</strain>
        <strain evidence="4 20">ONT-3</strain>
        <strain evidence="2 17">SCRP245</strain>
    </source>
</reference>
<evidence type="ECO:0000313" key="3">
    <source>
        <dbReference type="EMBL" id="KAE9100375.1"/>
    </source>
</evidence>
<organism evidence="2 17">
    <name type="scientific">Phytophthora fragariae</name>
    <dbReference type="NCBI Taxonomy" id="53985"/>
    <lineage>
        <taxon>Eukaryota</taxon>
        <taxon>Sar</taxon>
        <taxon>Stramenopiles</taxon>
        <taxon>Oomycota</taxon>
        <taxon>Peronosporomycetes</taxon>
        <taxon>Peronosporales</taxon>
        <taxon>Peronosporaceae</taxon>
        <taxon>Phytophthora</taxon>
    </lineage>
</organism>
<dbReference type="EMBL" id="QXFW01000912">
    <property type="protein sequence ID" value="KAE9000309.1"/>
    <property type="molecule type" value="Genomic_DNA"/>
</dbReference>
<dbReference type="Proteomes" id="UP000476176">
    <property type="component" value="Unassembled WGS sequence"/>
</dbReference>
<dbReference type="Proteomes" id="UP000441208">
    <property type="component" value="Unassembled WGS sequence"/>
</dbReference>
<evidence type="ECO:0000313" key="12">
    <source>
        <dbReference type="Proteomes" id="UP000433483"/>
    </source>
</evidence>
<evidence type="ECO:0000313" key="6">
    <source>
        <dbReference type="EMBL" id="KAE9208099.1"/>
    </source>
</evidence>
<evidence type="ECO:0000313" key="1">
    <source>
        <dbReference type="EMBL" id="KAE8933511.1"/>
    </source>
</evidence>
<proteinExistence type="predicted"/>
<evidence type="ECO:0000313" key="19">
    <source>
        <dbReference type="Proteomes" id="UP000486351"/>
    </source>
</evidence>
<keyword evidence="12" id="KW-1185">Reference proteome</keyword>
<name>A0A6A3JZJ6_9STRA</name>
<evidence type="ECO:0000313" key="8">
    <source>
        <dbReference type="EMBL" id="KAE9226248.1"/>
    </source>
</evidence>
<evidence type="ECO:0000313" key="4">
    <source>
        <dbReference type="EMBL" id="KAE9108720.1"/>
    </source>
</evidence>
<dbReference type="Proteomes" id="UP000440732">
    <property type="component" value="Unassembled WGS sequence"/>
</dbReference>
<dbReference type="EMBL" id="QXGD01000950">
    <property type="protein sequence ID" value="KAE9219309.1"/>
    <property type="molecule type" value="Genomic_DNA"/>
</dbReference>
<evidence type="ECO:0000313" key="15">
    <source>
        <dbReference type="Proteomes" id="UP000440732"/>
    </source>
</evidence>
<dbReference type="Proteomes" id="UP000433483">
    <property type="component" value="Unassembled WGS sequence"/>
</dbReference>
<protein>
    <submittedName>
        <fullName evidence="2">Uncharacterized protein</fullName>
    </submittedName>
</protein>
<dbReference type="OrthoDB" id="166158at2759"/>
<dbReference type="EMBL" id="QXFZ01000955">
    <property type="protein sequence ID" value="KAE9100375.1"/>
    <property type="molecule type" value="Genomic_DNA"/>
</dbReference>
<dbReference type="Proteomes" id="UP000486351">
    <property type="component" value="Unassembled WGS sequence"/>
</dbReference>
<dbReference type="EMBL" id="QXFY01000621">
    <property type="protein sequence ID" value="KAE9339497.1"/>
    <property type="molecule type" value="Genomic_DNA"/>
</dbReference>
<dbReference type="Proteomes" id="UP000429523">
    <property type="component" value="Unassembled WGS sequence"/>
</dbReference>
<evidence type="ECO:0000313" key="17">
    <source>
        <dbReference type="Proteomes" id="UP000460718"/>
    </source>
</evidence>
<dbReference type="EMBL" id="QXFX01000638">
    <property type="protein sequence ID" value="KAE9108720.1"/>
    <property type="molecule type" value="Genomic_DNA"/>
</dbReference>
<evidence type="ECO:0000313" key="16">
    <source>
        <dbReference type="Proteomes" id="UP000441208"/>
    </source>
</evidence>
<evidence type="ECO:0000313" key="10">
    <source>
        <dbReference type="EMBL" id="KAE9339497.1"/>
    </source>
</evidence>
<evidence type="ECO:0000313" key="11">
    <source>
        <dbReference type="Proteomes" id="UP000429523"/>
    </source>
</evidence>
<dbReference type="EMBL" id="QXGC01000648">
    <property type="protein sequence ID" value="KAE9226248.1"/>
    <property type="molecule type" value="Genomic_DNA"/>
</dbReference>
<evidence type="ECO:0000313" key="7">
    <source>
        <dbReference type="EMBL" id="KAE9219309.1"/>
    </source>
</evidence>
<evidence type="ECO:0000313" key="9">
    <source>
        <dbReference type="EMBL" id="KAE9302048.1"/>
    </source>
</evidence>
<dbReference type="EMBL" id="QXGB01000651">
    <property type="protein sequence ID" value="KAE9208099.1"/>
    <property type="molecule type" value="Genomic_DNA"/>
</dbReference>
<dbReference type="EMBL" id="QXGE01000869">
    <property type="protein sequence ID" value="KAE9302048.1"/>
    <property type="molecule type" value="Genomic_DNA"/>
</dbReference>
<dbReference type="Proteomes" id="UP000460718">
    <property type="component" value="Unassembled WGS sequence"/>
</dbReference>
<dbReference type="EMBL" id="QXGA01000596">
    <property type="protein sequence ID" value="KAE9143724.1"/>
    <property type="molecule type" value="Genomic_DNA"/>
</dbReference>
<dbReference type="Proteomes" id="UP000488956">
    <property type="component" value="Unassembled WGS sequence"/>
</dbReference>
<dbReference type="EMBL" id="QXGF01001004">
    <property type="protein sequence ID" value="KAE8933511.1"/>
    <property type="molecule type" value="Genomic_DNA"/>
</dbReference>
<evidence type="ECO:0000313" key="5">
    <source>
        <dbReference type="EMBL" id="KAE9143724.1"/>
    </source>
</evidence>
<evidence type="ECO:0000313" key="18">
    <source>
        <dbReference type="Proteomes" id="UP000476176"/>
    </source>
</evidence>
<dbReference type="AlphaFoldDB" id="A0A6A3JZJ6"/>
<sequence>MTSEEVLFRTLNGSLIELPSCSSFITADASIETQAFEEDNLRQIEWFMIDTTMLTRRIRIQDNTSRQIRTFLLILNLIGASHYAIEYIFILKSVWVFIRNSVYRPTAEAVSQTRIGSTDFFKHDAPLLRIGIFELLQCDPADGALGHPGTMVLLYLGAIGALSNIF</sequence>
<accession>A0A6A3JZJ6</accession>
<gene>
    <name evidence="9" type="ORF">PF001_g14167</name>
    <name evidence="7" type="ORF">PF002_g16223</name>
    <name evidence="8" type="ORF">PF004_g11700</name>
    <name evidence="6" type="ORF">PF005_g12337</name>
    <name evidence="5" type="ORF">PF006_g11266</name>
    <name evidence="3" type="ORF">PF007_g15535</name>
    <name evidence="10" type="ORF">PF008_g11548</name>
    <name evidence="1" type="ORF">PF009_g16485</name>
    <name evidence="4" type="ORF">PF010_g11795</name>
    <name evidence="2" type="ORF">PF011_g14231</name>
</gene>
<evidence type="ECO:0000313" key="20">
    <source>
        <dbReference type="Proteomes" id="UP000488956"/>
    </source>
</evidence>
<dbReference type="Proteomes" id="UP000437068">
    <property type="component" value="Unassembled WGS sequence"/>
</dbReference>
<evidence type="ECO:0000313" key="14">
    <source>
        <dbReference type="Proteomes" id="UP000440367"/>
    </source>
</evidence>